<dbReference type="InterPro" id="IPR012677">
    <property type="entry name" value="Nucleotide-bd_a/b_plait_sf"/>
</dbReference>
<evidence type="ECO:0000256" key="10">
    <source>
        <dbReference type="ARBA" id="ARBA00023242"/>
    </source>
</evidence>
<keyword evidence="6 12" id="KW-0863">Zinc-finger</keyword>
<dbReference type="SMART" id="SM00360">
    <property type="entry name" value="RRM"/>
    <property type="match status" value="1"/>
</dbReference>
<sequence length="506" mass="54665">MSDSGEDIGPSPPPPQQPASEPGSRSPSPGPPLPPPEDDEENSTALVPSGNGESSTALQVPRSRPARQQITTAKLEAIRQAADKGAQSGTTYNIWYNKWSGGDREDGYNNKTKAETRCDIARDSGYTRADAAKGSAYCLFFARGHCPLGAECTFLHRLPATNYNPEQGRDIFGREKHGDYRDDMGGVGSLQRVNRTLYVGRIVEEQNTSSRGGGVNVGGLGAQWRDGGRTVKGGRSVGDALRSQGKSRQQMGESPSEKVLRRHFAEWGEIERVRVLHGRSCGFVTYVSESAAQFAKEAMSNQSLDHNEVLNVRWSTDDPNPAAQRRDRKRMINDGQKAIADRLTDEQREAGHALALLEAQSELYEDEDGDVGPDGQPLDPNQMAVRQQMRASKRRKILQEEEEMRRMDEENARGWAEIERERQAAAAAAAAAEAAAQARQAASVPAHRFAAQKQTQGGGGVLNADALGGLQYLSALRQAKAASAAVQKPVAKAGLGSLADYGSDSD</sequence>
<keyword evidence="9" id="KW-0508">mRNA splicing</keyword>
<dbReference type="Pfam" id="PF00076">
    <property type="entry name" value="RRM_1"/>
    <property type="match status" value="1"/>
</dbReference>
<protein>
    <submittedName>
        <fullName evidence="16">Pre-mRNA-splicing factor</fullName>
    </submittedName>
</protein>
<evidence type="ECO:0000256" key="2">
    <source>
        <dbReference type="ARBA" id="ARBA00008024"/>
    </source>
</evidence>
<feature type="compositionally biased region" description="Polar residues" evidence="13">
    <location>
        <begin position="244"/>
        <end position="253"/>
    </location>
</feature>
<evidence type="ECO:0000256" key="8">
    <source>
        <dbReference type="ARBA" id="ARBA00022884"/>
    </source>
</evidence>
<evidence type="ECO:0000256" key="5">
    <source>
        <dbReference type="ARBA" id="ARBA00022728"/>
    </source>
</evidence>
<dbReference type="InterPro" id="IPR000504">
    <property type="entry name" value="RRM_dom"/>
</dbReference>
<dbReference type="Gene3D" id="3.30.70.330">
    <property type="match status" value="1"/>
</dbReference>
<evidence type="ECO:0000313" key="17">
    <source>
        <dbReference type="Proteomes" id="UP001176517"/>
    </source>
</evidence>
<gene>
    <name evidence="16" type="primary">CWC2</name>
    <name evidence="16" type="ORF">OC846_004407</name>
</gene>
<evidence type="ECO:0000256" key="6">
    <source>
        <dbReference type="ARBA" id="ARBA00022771"/>
    </source>
</evidence>
<dbReference type="GO" id="GO:0008270">
    <property type="term" value="F:zinc ion binding"/>
    <property type="evidence" value="ECO:0007669"/>
    <property type="project" value="UniProtKB-KW"/>
</dbReference>
<keyword evidence="8 11" id="KW-0694">RNA-binding</keyword>
<dbReference type="InterPro" id="IPR000571">
    <property type="entry name" value="Znf_CCCH"/>
</dbReference>
<evidence type="ECO:0000256" key="13">
    <source>
        <dbReference type="SAM" id="MobiDB-lite"/>
    </source>
</evidence>
<feature type="compositionally biased region" description="Low complexity" evidence="13">
    <location>
        <begin position="18"/>
        <end position="27"/>
    </location>
</feature>
<evidence type="ECO:0000256" key="11">
    <source>
        <dbReference type="PROSITE-ProRule" id="PRU00176"/>
    </source>
</evidence>
<dbReference type="InterPro" id="IPR032297">
    <property type="entry name" value="Torus"/>
</dbReference>
<dbReference type="Proteomes" id="UP001176517">
    <property type="component" value="Unassembled WGS sequence"/>
</dbReference>
<evidence type="ECO:0000259" key="14">
    <source>
        <dbReference type="PROSITE" id="PS50102"/>
    </source>
</evidence>
<dbReference type="GO" id="GO:0006397">
    <property type="term" value="P:mRNA processing"/>
    <property type="evidence" value="ECO:0007669"/>
    <property type="project" value="UniProtKB-KW"/>
</dbReference>
<dbReference type="GO" id="GO:0036002">
    <property type="term" value="F:pre-mRNA binding"/>
    <property type="evidence" value="ECO:0007669"/>
    <property type="project" value="TreeGrafter"/>
</dbReference>
<keyword evidence="3" id="KW-0507">mRNA processing</keyword>
<feature type="domain" description="RRM" evidence="14">
    <location>
        <begin position="256"/>
        <end position="317"/>
    </location>
</feature>
<comment type="subcellular location">
    <subcellularLocation>
        <location evidence="1">Nucleus</location>
    </subcellularLocation>
</comment>
<feature type="region of interest" description="Disordered" evidence="13">
    <location>
        <begin position="226"/>
        <end position="255"/>
    </location>
</feature>
<dbReference type="InterPro" id="IPR034181">
    <property type="entry name" value="Cwc2_RRM"/>
</dbReference>
<dbReference type="PANTHER" id="PTHR14089:SF2">
    <property type="entry name" value="PRE-MRNA-SPLICING FACTOR CWC2"/>
    <property type="match status" value="1"/>
</dbReference>
<dbReference type="EMBL" id="JAPDMZ010000131">
    <property type="protein sequence ID" value="KAK0548648.1"/>
    <property type="molecule type" value="Genomic_DNA"/>
</dbReference>
<dbReference type="InterPro" id="IPR035979">
    <property type="entry name" value="RBD_domain_sf"/>
</dbReference>
<evidence type="ECO:0000313" key="16">
    <source>
        <dbReference type="EMBL" id="KAK0548648.1"/>
    </source>
</evidence>
<dbReference type="Pfam" id="PF16131">
    <property type="entry name" value="Torus"/>
    <property type="match status" value="1"/>
</dbReference>
<keyword evidence="4 12" id="KW-0479">Metal-binding</keyword>
<evidence type="ECO:0000256" key="7">
    <source>
        <dbReference type="ARBA" id="ARBA00022833"/>
    </source>
</evidence>
<dbReference type="GO" id="GO:0000974">
    <property type="term" value="C:Prp19 complex"/>
    <property type="evidence" value="ECO:0007669"/>
    <property type="project" value="TreeGrafter"/>
</dbReference>
<reference evidence="16" key="1">
    <citation type="journal article" date="2023" name="PhytoFront">
        <title>Draft Genome Resources of Seven Strains of Tilletia horrida, Causal Agent of Kernel Smut of Rice.</title>
        <authorList>
            <person name="Khanal S."/>
            <person name="Antony Babu S."/>
            <person name="Zhou X.G."/>
        </authorList>
    </citation>
    <scope>NUCLEOTIDE SEQUENCE</scope>
    <source>
        <strain evidence="16">TX6</strain>
    </source>
</reference>
<dbReference type="SMART" id="SM00356">
    <property type="entry name" value="ZnF_C3H1"/>
    <property type="match status" value="1"/>
</dbReference>
<feature type="compositionally biased region" description="Polar residues" evidence="13">
    <location>
        <begin position="43"/>
        <end position="58"/>
    </location>
</feature>
<keyword evidence="5" id="KW-0747">Spliceosome</keyword>
<keyword evidence="10" id="KW-0539">Nucleus</keyword>
<feature type="zinc finger region" description="C3H1-type" evidence="12">
    <location>
        <begin position="132"/>
        <end position="159"/>
    </location>
</feature>
<dbReference type="SUPFAM" id="SSF54928">
    <property type="entry name" value="RNA-binding domain, RBD"/>
    <property type="match status" value="1"/>
</dbReference>
<dbReference type="PROSITE" id="PS50103">
    <property type="entry name" value="ZF_C3H1"/>
    <property type="match status" value="1"/>
</dbReference>
<dbReference type="GO" id="GO:0017070">
    <property type="term" value="F:U6 snRNA binding"/>
    <property type="evidence" value="ECO:0007669"/>
    <property type="project" value="TreeGrafter"/>
</dbReference>
<dbReference type="AlphaFoldDB" id="A0AAN6GQV9"/>
<evidence type="ECO:0000256" key="3">
    <source>
        <dbReference type="ARBA" id="ARBA00022664"/>
    </source>
</evidence>
<keyword evidence="7 12" id="KW-0862">Zinc</keyword>
<dbReference type="GO" id="GO:0071007">
    <property type="term" value="C:U2-type catalytic step 2 spliceosome"/>
    <property type="evidence" value="ECO:0007669"/>
    <property type="project" value="TreeGrafter"/>
</dbReference>
<dbReference type="InterPro" id="IPR039171">
    <property type="entry name" value="Cwc2/Slt11"/>
</dbReference>
<evidence type="ECO:0000259" key="15">
    <source>
        <dbReference type="PROSITE" id="PS50103"/>
    </source>
</evidence>
<dbReference type="PROSITE" id="PS50102">
    <property type="entry name" value="RRM"/>
    <property type="match status" value="1"/>
</dbReference>
<comment type="caution">
    <text evidence="16">The sequence shown here is derived from an EMBL/GenBank/DDBJ whole genome shotgun (WGS) entry which is preliminary data.</text>
</comment>
<dbReference type="PANTHER" id="PTHR14089">
    <property type="entry name" value="PRE-MRNA-SPLICING FACTOR RBM22"/>
    <property type="match status" value="1"/>
</dbReference>
<accession>A0AAN6GQV9</accession>
<dbReference type="CDD" id="cd12360">
    <property type="entry name" value="RRM_cwf2"/>
    <property type="match status" value="1"/>
</dbReference>
<feature type="domain" description="C3H1-type" evidence="15">
    <location>
        <begin position="132"/>
        <end position="159"/>
    </location>
</feature>
<feature type="region of interest" description="Disordered" evidence="13">
    <location>
        <begin position="1"/>
        <end position="68"/>
    </location>
</feature>
<comment type="similarity">
    <text evidence="2">Belongs to the RRM CWC2 family.</text>
</comment>
<evidence type="ECO:0000256" key="12">
    <source>
        <dbReference type="PROSITE-ProRule" id="PRU00723"/>
    </source>
</evidence>
<dbReference type="GO" id="GO:0071006">
    <property type="term" value="C:U2-type catalytic step 1 spliceosome"/>
    <property type="evidence" value="ECO:0007669"/>
    <property type="project" value="TreeGrafter"/>
</dbReference>
<proteinExistence type="inferred from homology"/>
<evidence type="ECO:0000256" key="9">
    <source>
        <dbReference type="ARBA" id="ARBA00023187"/>
    </source>
</evidence>
<name>A0AAN6GQV9_9BASI</name>
<keyword evidence="17" id="KW-1185">Reference proteome</keyword>
<evidence type="ECO:0000256" key="1">
    <source>
        <dbReference type="ARBA" id="ARBA00004123"/>
    </source>
</evidence>
<dbReference type="GO" id="GO:0008380">
    <property type="term" value="P:RNA splicing"/>
    <property type="evidence" value="ECO:0007669"/>
    <property type="project" value="UniProtKB-KW"/>
</dbReference>
<evidence type="ECO:0000256" key="4">
    <source>
        <dbReference type="ARBA" id="ARBA00022723"/>
    </source>
</evidence>
<organism evidence="16 17">
    <name type="scientific">Tilletia horrida</name>
    <dbReference type="NCBI Taxonomy" id="155126"/>
    <lineage>
        <taxon>Eukaryota</taxon>
        <taxon>Fungi</taxon>
        <taxon>Dikarya</taxon>
        <taxon>Basidiomycota</taxon>
        <taxon>Ustilaginomycotina</taxon>
        <taxon>Exobasidiomycetes</taxon>
        <taxon>Tilletiales</taxon>
        <taxon>Tilletiaceae</taxon>
        <taxon>Tilletia</taxon>
    </lineage>
</organism>